<proteinExistence type="predicted"/>
<evidence type="ECO:0000256" key="1">
    <source>
        <dbReference type="SAM" id="MobiDB-lite"/>
    </source>
</evidence>
<sequence>MPVMTAAVTGSAVTGSWRAGCGGVTRPVEGGRVGGVTHPVQDGRVGRGMGDGVSTASVFADGSAAVPIGTPGAVRTLADGAGWAAATPNTSTASVNPMLSAGSTQR</sequence>
<dbReference type="AlphaFoldDB" id="A0A132N6T6"/>
<gene>
    <name evidence="2" type="ORF">TH66_01280</name>
</gene>
<evidence type="ECO:0000313" key="2">
    <source>
        <dbReference type="EMBL" id="KWX05707.1"/>
    </source>
</evidence>
<accession>A0A132N6T6</accession>
<feature type="region of interest" description="Disordered" evidence="1">
    <location>
        <begin position="24"/>
        <end position="49"/>
    </location>
</feature>
<evidence type="ECO:0000313" key="3">
    <source>
        <dbReference type="Proteomes" id="UP000070659"/>
    </source>
</evidence>
<organism evidence="2 3">
    <name type="scientific">Carbonactinospora thermoautotrophica</name>
    <dbReference type="NCBI Taxonomy" id="1469144"/>
    <lineage>
        <taxon>Bacteria</taxon>
        <taxon>Bacillati</taxon>
        <taxon>Actinomycetota</taxon>
        <taxon>Actinomycetes</taxon>
        <taxon>Kitasatosporales</taxon>
        <taxon>Carbonactinosporaceae</taxon>
        <taxon>Carbonactinospora</taxon>
    </lineage>
</organism>
<comment type="caution">
    <text evidence="2">The sequence shown here is derived from an EMBL/GenBank/DDBJ whole genome shotgun (WGS) entry which is preliminary data.</text>
</comment>
<feature type="region of interest" description="Disordered" evidence="1">
    <location>
        <begin position="87"/>
        <end position="106"/>
    </location>
</feature>
<dbReference type="EMBL" id="JYIJ01000010">
    <property type="protein sequence ID" value="KWX05707.1"/>
    <property type="molecule type" value="Genomic_DNA"/>
</dbReference>
<protein>
    <submittedName>
        <fullName evidence="2">Uncharacterized protein</fullName>
    </submittedName>
</protein>
<dbReference type="Proteomes" id="UP000070659">
    <property type="component" value="Unassembled WGS sequence"/>
</dbReference>
<name>A0A132N6T6_9ACTN</name>
<reference evidence="2 3" key="1">
    <citation type="submission" date="2015-02" db="EMBL/GenBank/DDBJ databases">
        <title>Physiological reanalysis, assessment of diazotrophy, and genome sequences of multiple isolates of Streptomyces thermoautotrophicus.</title>
        <authorList>
            <person name="MacKellar D.C."/>
            <person name="Lieber L."/>
            <person name="Norman J."/>
            <person name="Bolger A."/>
            <person name="Tobin C."/>
            <person name="Murray J.W."/>
            <person name="Prell J."/>
        </authorList>
    </citation>
    <scope>NUCLEOTIDE SEQUENCE [LARGE SCALE GENOMIC DNA]</scope>
    <source>
        <strain evidence="2 3">UBT1</strain>
    </source>
</reference>